<protein>
    <submittedName>
        <fullName evidence="1">Uncharacterized protein</fullName>
    </submittedName>
</protein>
<dbReference type="AlphaFoldDB" id="A0AAV4I1B3"/>
<organism evidence="1 2">
    <name type="scientific">Elysia marginata</name>
    <dbReference type="NCBI Taxonomy" id="1093978"/>
    <lineage>
        <taxon>Eukaryota</taxon>
        <taxon>Metazoa</taxon>
        <taxon>Spiralia</taxon>
        <taxon>Lophotrochozoa</taxon>
        <taxon>Mollusca</taxon>
        <taxon>Gastropoda</taxon>
        <taxon>Heterobranchia</taxon>
        <taxon>Euthyneura</taxon>
        <taxon>Panpulmonata</taxon>
        <taxon>Sacoglossa</taxon>
        <taxon>Placobranchoidea</taxon>
        <taxon>Plakobranchidae</taxon>
        <taxon>Elysia</taxon>
    </lineage>
</organism>
<accession>A0AAV4I1B3</accession>
<proteinExistence type="predicted"/>
<dbReference type="EMBL" id="BMAT01002239">
    <property type="protein sequence ID" value="GFS02496.1"/>
    <property type="molecule type" value="Genomic_DNA"/>
</dbReference>
<dbReference type="Proteomes" id="UP000762676">
    <property type="component" value="Unassembled WGS sequence"/>
</dbReference>
<evidence type="ECO:0000313" key="2">
    <source>
        <dbReference type="Proteomes" id="UP000762676"/>
    </source>
</evidence>
<comment type="caution">
    <text evidence="1">The sequence shown here is derived from an EMBL/GenBank/DDBJ whole genome shotgun (WGS) entry which is preliminary data.</text>
</comment>
<sequence>MLDAGLFNRWLCLRCPPRPAGLGSLKQLTRSEFAPRLGQPNQGMRHSHARVCCLASDCACVCGCVRRGVFLWIVPGCVGVWTHSGCVLA</sequence>
<reference evidence="1 2" key="1">
    <citation type="journal article" date="2021" name="Elife">
        <title>Chloroplast acquisition without the gene transfer in kleptoplastic sea slugs, Plakobranchus ocellatus.</title>
        <authorList>
            <person name="Maeda T."/>
            <person name="Takahashi S."/>
            <person name="Yoshida T."/>
            <person name="Shimamura S."/>
            <person name="Takaki Y."/>
            <person name="Nagai Y."/>
            <person name="Toyoda A."/>
            <person name="Suzuki Y."/>
            <person name="Arimoto A."/>
            <person name="Ishii H."/>
            <person name="Satoh N."/>
            <person name="Nishiyama T."/>
            <person name="Hasebe M."/>
            <person name="Maruyama T."/>
            <person name="Minagawa J."/>
            <person name="Obokata J."/>
            <person name="Shigenobu S."/>
        </authorList>
    </citation>
    <scope>NUCLEOTIDE SEQUENCE [LARGE SCALE GENOMIC DNA]</scope>
</reference>
<name>A0AAV4I1B3_9GAST</name>
<evidence type="ECO:0000313" key="1">
    <source>
        <dbReference type="EMBL" id="GFS02496.1"/>
    </source>
</evidence>
<gene>
    <name evidence="1" type="ORF">ElyMa_001124900</name>
</gene>
<keyword evidence="2" id="KW-1185">Reference proteome</keyword>